<reference evidence="2" key="1">
    <citation type="submission" date="2023-10" db="EMBL/GenBank/DDBJ databases">
        <authorList>
            <person name="Hackl T."/>
        </authorList>
    </citation>
    <scope>NUCLEOTIDE SEQUENCE</scope>
</reference>
<dbReference type="Proteomes" id="UP001295740">
    <property type="component" value="Unassembled WGS sequence"/>
</dbReference>
<evidence type="ECO:0000313" key="3">
    <source>
        <dbReference type="Proteomes" id="UP001295740"/>
    </source>
</evidence>
<feature type="region of interest" description="Disordered" evidence="1">
    <location>
        <begin position="217"/>
        <end position="252"/>
    </location>
</feature>
<keyword evidence="3" id="KW-1185">Reference proteome</keyword>
<organism evidence="2 3">
    <name type="scientific">Anthostomella pinea</name>
    <dbReference type="NCBI Taxonomy" id="933095"/>
    <lineage>
        <taxon>Eukaryota</taxon>
        <taxon>Fungi</taxon>
        <taxon>Dikarya</taxon>
        <taxon>Ascomycota</taxon>
        <taxon>Pezizomycotina</taxon>
        <taxon>Sordariomycetes</taxon>
        <taxon>Xylariomycetidae</taxon>
        <taxon>Xylariales</taxon>
        <taxon>Xylariaceae</taxon>
        <taxon>Anthostomella</taxon>
    </lineage>
</organism>
<sequence length="257" mass="28804">MGKTKAALVKLDGWYRLTRWSKNIKRHLKAQGLLEFIESEVPKPVVEADIEEWQRNRDLAKHKLWNSLAPNMRSSLNSSGFNETTEDNPKAIFHMIVATLLKQIKSIVVAENLELVELQAPDSDEERYQYIADFLNLYDELTAMGSGLTDAVATSLFIHGHKAHWPKVYEDYVKSVDIAANAVGIAYGRIQSHAQRGRKAAITIGVDTICESSRSTHRDEFIAGGDSRSSQTVNARSRKNPSRAPTPEDYTTTCMIA</sequence>
<evidence type="ECO:0000256" key="1">
    <source>
        <dbReference type="SAM" id="MobiDB-lite"/>
    </source>
</evidence>
<gene>
    <name evidence="2" type="ORF">KHLLAP_LOCUS5108</name>
</gene>
<accession>A0AAI8VGT3</accession>
<dbReference type="AlphaFoldDB" id="A0AAI8VGT3"/>
<proteinExistence type="predicted"/>
<comment type="caution">
    <text evidence="2">The sequence shown here is derived from an EMBL/GenBank/DDBJ whole genome shotgun (WGS) entry which is preliminary data.</text>
</comment>
<dbReference type="EMBL" id="CAUWAG010000007">
    <property type="protein sequence ID" value="CAJ2504640.1"/>
    <property type="molecule type" value="Genomic_DNA"/>
</dbReference>
<name>A0AAI8VGT3_9PEZI</name>
<evidence type="ECO:0000313" key="2">
    <source>
        <dbReference type="EMBL" id="CAJ2504640.1"/>
    </source>
</evidence>
<protein>
    <submittedName>
        <fullName evidence="2">Uu.00g120340.m01.CDS01</fullName>
    </submittedName>
</protein>